<dbReference type="InterPro" id="IPR031841">
    <property type="entry name" value="Endopep_inhib"/>
</dbReference>
<dbReference type="Gene3D" id="3.10.450.420">
    <property type="match status" value="1"/>
</dbReference>
<dbReference type="PATRIC" id="fig|536227.13.peg.268"/>
<comment type="caution">
    <text evidence="2">The sequence shown here is derived from an EMBL/GenBank/DDBJ whole genome shotgun (WGS) entry which is preliminary data.</text>
</comment>
<proteinExistence type="predicted"/>
<evidence type="ECO:0000313" key="3">
    <source>
        <dbReference type="Proteomes" id="UP000004198"/>
    </source>
</evidence>
<dbReference type="OrthoDB" id="1399160at2"/>
<dbReference type="PANTHER" id="PTHR30032:SF8">
    <property type="entry name" value="GERMINATION-SPECIFIC N-ACETYLMURAMOYL-L-ALANINE AMIDASE"/>
    <property type="match status" value="1"/>
</dbReference>
<feature type="signal peptide" evidence="1">
    <location>
        <begin position="1"/>
        <end position="23"/>
    </location>
</feature>
<dbReference type="InterPro" id="IPR053749">
    <property type="entry name" value="TA_system-associated_sf"/>
</dbReference>
<organism evidence="2 3">
    <name type="scientific">Clostridium carboxidivorans P7</name>
    <dbReference type="NCBI Taxonomy" id="536227"/>
    <lineage>
        <taxon>Bacteria</taxon>
        <taxon>Bacillati</taxon>
        <taxon>Bacillota</taxon>
        <taxon>Clostridia</taxon>
        <taxon>Eubacteriales</taxon>
        <taxon>Clostridiaceae</taxon>
        <taxon>Clostridium</taxon>
    </lineage>
</organism>
<sequence length="480" mass="52867">MKSKKLLSTILLLSILTLQGVNIGVNKVHADSNQVQDITRLGGADRFDTSAKIASYGWSHSDNVVLADAEGNDAFADAITGTSLAYYLDCPILLTNVNSTPDVIKQEITKLGAKNIYILGGTGVVSKSQENLLKSSGYNVKRISGLDRYETACKAADELNSKSKITKVYIAPGNSFQYALTAAPYAARENAAILFADGNSLNNITKNELVKLGIKDVSIIGTYSSYTIESQLKTLGINYLRVNGTTCQSVASNLMNVNGNNVSGMAVASDSIFPDALSGSVIAAKNNYSILLTGKNFNYTVNDNMKHAIIYGQAGAVSESIENHIKNAGYTKDISDDEIYQLYENSQVVVEDIFLSIDRKEKIYSDNGKLYFPTSQQYSTKEKIENSISNYYTKDYVPTIMKRIPFATINDRGVLPEGNIGWMFIDSKETLKSRNNIDSNTIEVNYAETSSMMLNISNIKVTLKFEDNRWKIFNIERFDQ</sequence>
<dbReference type="RefSeq" id="WP_007060169.1">
    <property type="nucleotide sequence ID" value="NZ_ACVI01000015.1"/>
</dbReference>
<dbReference type="EMBL" id="ACVI01000015">
    <property type="protein sequence ID" value="EET88291.1"/>
    <property type="molecule type" value="Genomic_DNA"/>
</dbReference>
<dbReference type="Gene3D" id="3.40.50.12090">
    <property type="match status" value="1"/>
</dbReference>
<reference evidence="2 3" key="1">
    <citation type="submission" date="2009-06" db="EMBL/GenBank/DDBJ databases">
        <title>The draft genome of Clostridium carboxidivorans P7.</title>
        <authorList>
            <consortium name="US DOE Joint Genome Institute (JGI-PGF)"/>
            <person name="Lucas S."/>
            <person name="Copeland A."/>
            <person name="Lapidus A."/>
            <person name="Glavina del Rio T."/>
            <person name="Tice H."/>
            <person name="Bruce D."/>
            <person name="Goodwin L."/>
            <person name="Pitluck S."/>
            <person name="Larimer F."/>
            <person name="Land M.L."/>
            <person name="Hauser L."/>
            <person name="Hemme C.L."/>
        </authorList>
    </citation>
    <scope>NUCLEOTIDE SEQUENCE [LARGE SCALE GENOMIC DNA]</scope>
    <source>
        <strain evidence="2 3">P7</strain>
    </source>
</reference>
<dbReference type="KEGG" id="cck:Ccar_01210"/>
<dbReference type="Proteomes" id="UP000004198">
    <property type="component" value="Unassembled WGS sequence"/>
</dbReference>
<dbReference type="Pfam" id="PF16800">
    <property type="entry name" value="Endopep_inhib"/>
    <property type="match status" value="1"/>
</dbReference>
<name>C6PR67_9CLOT</name>
<keyword evidence="3" id="KW-1185">Reference proteome</keyword>
<dbReference type="STRING" id="536227.Ccar_01210"/>
<evidence type="ECO:0000256" key="1">
    <source>
        <dbReference type="SAM" id="SignalP"/>
    </source>
</evidence>
<dbReference type="InterPro" id="IPR007253">
    <property type="entry name" value="Cell_wall-bd_2"/>
</dbReference>
<keyword evidence="1" id="KW-0732">Signal</keyword>
<dbReference type="Pfam" id="PF04122">
    <property type="entry name" value="CW_binding_2"/>
    <property type="match status" value="3"/>
</dbReference>
<dbReference type="GO" id="GO:0030288">
    <property type="term" value="C:outer membrane-bounded periplasmic space"/>
    <property type="evidence" value="ECO:0007669"/>
    <property type="project" value="TreeGrafter"/>
</dbReference>
<accession>C6PR67</accession>
<dbReference type="AlphaFoldDB" id="C6PR67"/>
<evidence type="ECO:0000313" key="2">
    <source>
        <dbReference type="EMBL" id="EET88291.1"/>
    </source>
</evidence>
<feature type="chain" id="PRO_5039491930" evidence="1">
    <location>
        <begin position="24"/>
        <end position="480"/>
    </location>
</feature>
<gene>
    <name evidence="2" type="ORF">CcarbDRAFT_1284</name>
</gene>
<dbReference type="InterPro" id="IPR051922">
    <property type="entry name" value="Bact_Sporulation_Assoc"/>
</dbReference>
<protein>
    <submittedName>
        <fullName evidence="2">Putative cell wall binding repeat 2-containing protein</fullName>
    </submittedName>
</protein>
<dbReference type="eggNOG" id="COG2247">
    <property type="taxonomic scope" value="Bacteria"/>
</dbReference>
<dbReference type="PANTHER" id="PTHR30032">
    <property type="entry name" value="N-ACETYLMURAMOYL-L-ALANINE AMIDASE-RELATED"/>
    <property type="match status" value="1"/>
</dbReference>